<protein>
    <submittedName>
        <fullName evidence="1">Uncharacterized protein</fullName>
    </submittedName>
</protein>
<proteinExistence type="predicted"/>
<name>A0ACD3AXQ3_9AGAR</name>
<gene>
    <name evidence="1" type="ORF">BDN72DRAFT_959037</name>
</gene>
<keyword evidence="2" id="KW-1185">Reference proteome</keyword>
<reference evidence="1 2" key="1">
    <citation type="journal article" date="2019" name="Nat. Ecol. Evol.">
        <title>Megaphylogeny resolves global patterns of mushroom evolution.</title>
        <authorList>
            <person name="Varga T."/>
            <person name="Krizsan K."/>
            <person name="Foldi C."/>
            <person name="Dima B."/>
            <person name="Sanchez-Garcia M."/>
            <person name="Sanchez-Ramirez S."/>
            <person name="Szollosi G.J."/>
            <person name="Szarkandi J.G."/>
            <person name="Papp V."/>
            <person name="Albert L."/>
            <person name="Andreopoulos W."/>
            <person name="Angelini C."/>
            <person name="Antonin V."/>
            <person name="Barry K.W."/>
            <person name="Bougher N.L."/>
            <person name="Buchanan P."/>
            <person name="Buyck B."/>
            <person name="Bense V."/>
            <person name="Catcheside P."/>
            <person name="Chovatia M."/>
            <person name="Cooper J."/>
            <person name="Damon W."/>
            <person name="Desjardin D."/>
            <person name="Finy P."/>
            <person name="Geml J."/>
            <person name="Haridas S."/>
            <person name="Hughes K."/>
            <person name="Justo A."/>
            <person name="Karasinski D."/>
            <person name="Kautmanova I."/>
            <person name="Kiss B."/>
            <person name="Kocsube S."/>
            <person name="Kotiranta H."/>
            <person name="LaButti K.M."/>
            <person name="Lechner B.E."/>
            <person name="Liimatainen K."/>
            <person name="Lipzen A."/>
            <person name="Lukacs Z."/>
            <person name="Mihaltcheva S."/>
            <person name="Morgado L.N."/>
            <person name="Niskanen T."/>
            <person name="Noordeloos M.E."/>
            <person name="Ohm R.A."/>
            <person name="Ortiz-Santana B."/>
            <person name="Ovrebo C."/>
            <person name="Racz N."/>
            <person name="Riley R."/>
            <person name="Savchenko A."/>
            <person name="Shiryaev A."/>
            <person name="Soop K."/>
            <person name="Spirin V."/>
            <person name="Szebenyi C."/>
            <person name="Tomsovsky M."/>
            <person name="Tulloss R.E."/>
            <person name="Uehling J."/>
            <person name="Grigoriev I.V."/>
            <person name="Vagvolgyi C."/>
            <person name="Papp T."/>
            <person name="Martin F.M."/>
            <person name="Miettinen O."/>
            <person name="Hibbett D.S."/>
            <person name="Nagy L.G."/>
        </authorList>
    </citation>
    <scope>NUCLEOTIDE SEQUENCE [LARGE SCALE GENOMIC DNA]</scope>
    <source>
        <strain evidence="1 2">NL-1719</strain>
    </source>
</reference>
<dbReference type="Proteomes" id="UP000308600">
    <property type="component" value="Unassembled WGS sequence"/>
</dbReference>
<accession>A0ACD3AXQ3</accession>
<organism evidence="1 2">
    <name type="scientific">Pluteus cervinus</name>
    <dbReference type="NCBI Taxonomy" id="181527"/>
    <lineage>
        <taxon>Eukaryota</taxon>
        <taxon>Fungi</taxon>
        <taxon>Dikarya</taxon>
        <taxon>Basidiomycota</taxon>
        <taxon>Agaricomycotina</taxon>
        <taxon>Agaricomycetes</taxon>
        <taxon>Agaricomycetidae</taxon>
        <taxon>Agaricales</taxon>
        <taxon>Pluteineae</taxon>
        <taxon>Pluteaceae</taxon>
        <taxon>Pluteus</taxon>
    </lineage>
</organism>
<sequence>MASIPFEVIEIIFKNLYTDSYPKLADLAVACSLVCRSWRPITQSSFFLGAIKRPLPKKVNSFPPELVEIILEYLFGLYPMVTLPGFLLNCSLVCRSWHLIAQSIMFSVVVLPSTFTRWGKIIPALKRNPTLFQYVRCVLVVNIRTAELGTIIDLLPHLRRVSIIQGLSCYRSLRESTTDALIKVGMNLTSLHLAKVLDFPIDVFYSCSALRELKCRDTTFLPPTTDGLHNPRARLKSLFINAPHFPGIEILRWFCQPQCAFDLSELATFGCMGCPKEIEGHELVKQFIHLVSPSIQDLAINPPAEYAVSNYHISSESFLYTKRLYNLRSLRLWADLKSGSETDRRNHVPWVLSFFNSLLRHDTLEEISIPCFLSIDPTRPEEIIEEIRSFQLSQLDDLFTSSKFTALKKVTIGVSVWYDAEAPNKNHILERAFGEAFPRLRERKILGIIFPEVAGYMSYEECWWKTPYQLRAT</sequence>
<dbReference type="EMBL" id="ML208318">
    <property type="protein sequence ID" value="TFK70124.1"/>
    <property type="molecule type" value="Genomic_DNA"/>
</dbReference>
<evidence type="ECO:0000313" key="2">
    <source>
        <dbReference type="Proteomes" id="UP000308600"/>
    </source>
</evidence>
<evidence type="ECO:0000313" key="1">
    <source>
        <dbReference type="EMBL" id="TFK70124.1"/>
    </source>
</evidence>